<feature type="domain" description="Major facilitator superfamily (MFS) profile" evidence="9">
    <location>
        <begin position="1"/>
        <end position="463"/>
    </location>
</feature>
<feature type="transmembrane region" description="Helical" evidence="8">
    <location>
        <begin position="214"/>
        <end position="230"/>
    </location>
</feature>
<feature type="transmembrane region" description="Helical" evidence="8">
    <location>
        <begin position="120"/>
        <end position="143"/>
    </location>
</feature>
<dbReference type="STRING" id="471514.AN477_05385"/>
<dbReference type="InterPro" id="IPR011701">
    <property type="entry name" value="MFS"/>
</dbReference>
<feature type="transmembrane region" description="Helical" evidence="8">
    <location>
        <begin position="149"/>
        <end position="170"/>
    </location>
</feature>
<dbReference type="Gene3D" id="1.20.1720.10">
    <property type="entry name" value="Multidrug resistance protein D"/>
    <property type="match status" value="1"/>
</dbReference>
<dbReference type="InterPro" id="IPR020846">
    <property type="entry name" value="MFS_dom"/>
</dbReference>
<feature type="transmembrane region" description="Helical" evidence="8">
    <location>
        <begin position="67"/>
        <end position="89"/>
    </location>
</feature>
<name>A0A0P9CPM0_9BACL</name>
<comment type="similarity">
    <text evidence="2">Belongs to the major facilitator superfamily. EmrB family.</text>
</comment>
<keyword evidence="7 8" id="KW-0472">Membrane</keyword>
<keyword evidence="4" id="KW-1003">Cell membrane</keyword>
<dbReference type="EMBL" id="LJCO01000026">
    <property type="protein sequence ID" value="KPV44782.1"/>
    <property type="molecule type" value="Genomic_DNA"/>
</dbReference>
<keyword evidence="5 8" id="KW-0812">Transmembrane</keyword>
<dbReference type="InterPro" id="IPR036259">
    <property type="entry name" value="MFS_trans_sf"/>
</dbReference>
<keyword evidence="6 8" id="KW-1133">Transmembrane helix</keyword>
<evidence type="ECO:0000256" key="3">
    <source>
        <dbReference type="ARBA" id="ARBA00022448"/>
    </source>
</evidence>
<dbReference type="PROSITE" id="PS50850">
    <property type="entry name" value="MFS"/>
    <property type="match status" value="1"/>
</dbReference>
<keyword evidence="3" id="KW-0813">Transport</keyword>
<protein>
    <submittedName>
        <fullName evidence="10">MFS transporter</fullName>
    </submittedName>
</protein>
<evidence type="ECO:0000256" key="7">
    <source>
        <dbReference type="ARBA" id="ARBA00023136"/>
    </source>
</evidence>
<evidence type="ECO:0000256" key="5">
    <source>
        <dbReference type="ARBA" id="ARBA00022692"/>
    </source>
</evidence>
<dbReference type="OrthoDB" id="146256at2"/>
<feature type="transmembrane region" description="Helical" evidence="8">
    <location>
        <begin position="281"/>
        <end position="303"/>
    </location>
</feature>
<evidence type="ECO:0000256" key="1">
    <source>
        <dbReference type="ARBA" id="ARBA00004651"/>
    </source>
</evidence>
<feature type="transmembrane region" description="Helical" evidence="8">
    <location>
        <begin position="315"/>
        <end position="334"/>
    </location>
</feature>
<comment type="caution">
    <text evidence="10">The sequence shown here is derived from an EMBL/GenBank/DDBJ whole genome shotgun (WGS) entry which is preliminary data.</text>
</comment>
<dbReference type="Proteomes" id="UP000050482">
    <property type="component" value="Unassembled WGS sequence"/>
</dbReference>
<dbReference type="NCBIfam" id="TIGR00711">
    <property type="entry name" value="efflux_EmrB"/>
    <property type="match status" value="1"/>
</dbReference>
<keyword evidence="11" id="KW-1185">Reference proteome</keyword>
<organism evidence="10 11">
    <name type="scientific">Alicyclobacillus ferrooxydans</name>
    <dbReference type="NCBI Taxonomy" id="471514"/>
    <lineage>
        <taxon>Bacteria</taxon>
        <taxon>Bacillati</taxon>
        <taxon>Bacillota</taxon>
        <taxon>Bacilli</taxon>
        <taxon>Bacillales</taxon>
        <taxon>Alicyclobacillaceae</taxon>
        <taxon>Alicyclobacillus</taxon>
    </lineage>
</organism>
<dbReference type="CDD" id="cd17503">
    <property type="entry name" value="MFS_LmrB_MDR_like"/>
    <property type="match status" value="1"/>
</dbReference>
<feature type="transmembrane region" description="Helical" evidence="8">
    <location>
        <begin position="95"/>
        <end position="113"/>
    </location>
</feature>
<dbReference type="AlphaFoldDB" id="A0A0P9CPM0"/>
<evidence type="ECO:0000259" key="9">
    <source>
        <dbReference type="PROSITE" id="PS50850"/>
    </source>
</evidence>
<evidence type="ECO:0000256" key="2">
    <source>
        <dbReference type="ARBA" id="ARBA00008537"/>
    </source>
</evidence>
<dbReference type="PANTHER" id="PTHR42718:SF9">
    <property type="entry name" value="MAJOR FACILITATOR SUPERFAMILY MULTIDRUG TRANSPORTER MFSC"/>
    <property type="match status" value="1"/>
</dbReference>
<dbReference type="GO" id="GO:0022857">
    <property type="term" value="F:transmembrane transporter activity"/>
    <property type="evidence" value="ECO:0007669"/>
    <property type="project" value="InterPro"/>
</dbReference>
<proteinExistence type="inferred from homology"/>
<dbReference type="PANTHER" id="PTHR42718">
    <property type="entry name" value="MAJOR FACILITATOR SUPERFAMILY MULTIDRUG TRANSPORTER MFSC"/>
    <property type="match status" value="1"/>
</dbReference>
<feature type="transmembrane region" description="Helical" evidence="8">
    <location>
        <begin position="340"/>
        <end position="362"/>
    </location>
</feature>
<evidence type="ECO:0000313" key="11">
    <source>
        <dbReference type="Proteomes" id="UP000050482"/>
    </source>
</evidence>
<dbReference type="GO" id="GO:0005886">
    <property type="term" value="C:plasma membrane"/>
    <property type="evidence" value="ECO:0007669"/>
    <property type="project" value="UniProtKB-SubCell"/>
</dbReference>
<sequence>MLAGALVAFLNQTLINVALPQIMDKLHVSATTGDWLTTIFMLVNGIVIPVTAFLMDRFTTRQLYITSMGLFTLGTLICAIAPGFSVLLVGRVVQAAGAGVLFPVIMNVIFTLFPAERRGFAMGILGVAMNFAPAVGPTLSGWIVQSYSWRVLFFIILPIALLDVIVAVFLVKNVSETSHPKLDVLGVILSTIGFGGILYGFSMIGIESWTSPDVLTFFILGSLSLIGFIWRQLMVGHPILEFRIFRYPMFTLTTVVNVLVTMAMYSGMILMPLYMQNVRNFSPIMSGLLLLPGGIVMGIMSPITGRLFDRFGARWLAVTGLAITIVTTYALARLQLNTTFLYMIVVYTLRMFGMSILMMPIFTAGLNELALSLNKYGTAMVNTLRMVAGAVGMAFFVSIMTNRGASHAKAIMLQQHILPTNKAAVAHAVNQGAVMGINDAFWLATALTVVAFLLSFFVRKTTPQEDTITNRKRDAEETEFLPLAVDE</sequence>
<dbReference type="InterPro" id="IPR004638">
    <property type="entry name" value="EmrB-like"/>
</dbReference>
<gene>
    <name evidence="10" type="ORF">AN477_05385</name>
</gene>
<dbReference type="Pfam" id="PF07690">
    <property type="entry name" value="MFS_1"/>
    <property type="match status" value="1"/>
</dbReference>
<feature type="transmembrane region" description="Helical" evidence="8">
    <location>
        <begin position="182"/>
        <end position="202"/>
    </location>
</feature>
<reference evidence="10 11" key="1">
    <citation type="submission" date="2015-09" db="EMBL/GenBank/DDBJ databases">
        <title>Draft genome sequence of Alicyclobacillus ferrooxydans DSM 22381.</title>
        <authorList>
            <person name="Hemp J."/>
        </authorList>
    </citation>
    <scope>NUCLEOTIDE SEQUENCE [LARGE SCALE GENOMIC DNA]</scope>
    <source>
        <strain evidence="10 11">TC-34</strain>
    </source>
</reference>
<evidence type="ECO:0000313" key="10">
    <source>
        <dbReference type="EMBL" id="KPV44782.1"/>
    </source>
</evidence>
<feature type="transmembrane region" description="Helical" evidence="8">
    <location>
        <begin position="383"/>
        <end position="401"/>
    </location>
</feature>
<comment type="subcellular location">
    <subcellularLocation>
        <location evidence="1">Cell membrane</location>
        <topology evidence="1">Multi-pass membrane protein</topology>
    </subcellularLocation>
</comment>
<dbReference type="Gene3D" id="1.20.1250.20">
    <property type="entry name" value="MFS general substrate transporter like domains"/>
    <property type="match status" value="1"/>
</dbReference>
<evidence type="ECO:0000256" key="4">
    <source>
        <dbReference type="ARBA" id="ARBA00022475"/>
    </source>
</evidence>
<dbReference type="RefSeq" id="WP_054968215.1">
    <property type="nucleotide sequence ID" value="NZ_LJCO01000026.1"/>
</dbReference>
<accession>A0A0P9CPM0</accession>
<dbReference type="PRINTS" id="PR01036">
    <property type="entry name" value="TCRTETB"/>
</dbReference>
<evidence type="ECO:0000256" key="8">
    <source>
        <dbReference type="SAM" id="Phobius"/>
    </source>
</evidence>
<dbReference type="SUPFAM" id="SSF103473">
    <property type="entry name" value="MFS general substrate transporter"/>
    <property type="match status" value="1"/>
</dbReference>
<feature type="transmembrane region" description="Helical" evidence="8">
    <location>
        <begin position="36"/>
        <end position="55"/>
    </location>
</feature>
<dbReference type="PATRIC" id="fig|471514.4.peg.2448"/>
<feature type="transmembrane region" description="Helical" evidence="8">
    <location>
        <begin position="250"/>
        <end position="275"/>
    </location>
</feature>
<evidence type="ECO:0000256" key="6">
    <source>
        <dbReference type="ARBA" id="ARBA00022989"/>
    </source>
</evidence>
<feature type="transmembrane region" description="Helical" evidence="8">
    <location>
        <begin position="440"/>
        <end position="458"/>
    </location>
</feature>